<evidence type="ECO:0000313" key="3">
    <source>
        <dbReference type="Proteomes" id="UP000324222"/>
    </source>
</evidence>
<comment type="caution">
    <text evidence="2">The sequence shown here is derived from an EMBL/GenBank/DDBJ whole genome shotgun (WGS) entry which is preliminary data.</text>
</comment>
<dbReference type="Proteomes" id="UP000324222">
    <property type="component" value="Unassembled WGS sequence"/>
</dbReference>
<organism evidence="2 3">
    <name type="scientific">Portunus trituberculatus</name>
    <name type="common">Swimming crab</name>
    <name type="synonym">Neptunus trituberculatus</name>
    <dbReference type="NCBI Taxonomy" id="210409"/>
    <lineage>
        <taxon>Eukaryota</taxon>
        <taxon>Metazoa</taxon>
        <taxon>Ecdysozoa</taxon>
        <taxon>Arthropoda</taxon>
        <taxon>Crustacea</taxon>
        <taxon>Multicrustacea</taxon>
        <taxon>Malacostraca</taxon>
        <taxon>Eumalacostraca</taxon>
        <taxon>Eucarida</taxon>
        <taxon>Decapoda</taxon>
        <taxon>Pleocyemata</taxon>
        <taxon>Brachyura</taxon>
        <taxon>Eubrachyura</taxon>
        <taxon>Portunoidea</taxon>
        <taxon>Portunidae</taxon>
        <taxon>Portuninae</taxon>
        <taxon>Portunus</taxon>
    </lineage>
</organism>
<evidence type="ECO:0000313" key="2">
    <source>
        <dbReference type="EMBL" id="MPC97174.1"/>
    </source>
</evidence>
<accession>A0A5B7JXV4</accession>
<dbReference type="EMBL" id="VSRR010108889">
    <property type="protein sequence ID" value="MPC97174.1"/>
    <property type="molecule type" value="Genomic_DNA"/>
</dbReference>
<protein>
    <submittedName>
        <fullName evidence="2">Uncharacterized protein</fullName>
    </submittedName>
</protein>
<evidence type="ECO:0000256" key="1">
    <source>
        <dbReference type="SAM" id="MobiDB-lite"/>
    </source>
</evidence>
<feature type="compositionally biased region" description="Low complexity" evidence="1">
    <location>
        <begin position="42"/>
        <end position="53"/>
    </location>
</feature>
<dbReference type="AlphaFoldDB" id="A0A5B7JXV4"/>
<proteinExistence type="predicted"/>
<name>A0A5B7JXV4_PORTR</name>
<reference evidence="2 3" key="1">
    <citation type="submission" date="2019-05" db="EMBL/GenBank/DDBJ databases">
        <title>Another draft genome of Portunus trituberculatus and its Hox gene families provides insights of decapod evolution.</title>
        <authorList>
            <person name="Jeong J.-H."/>
            <person name="Song I."/>
            <person name="Kim S."/>
            <person name="Choi T."/>
            <person name="Kim D."/>
            <person name="Ryu S."/>
            <person name="Kim W."/>
        </authorList>
    </citation>
    <scope>NUCLEOTIDE SEQUENCE [LARGE SCALE GENOMIC DNA]</scope>
    <source>
        <tissue evidence="2">Muscle</tissue>
    </source>
</reference>
<keyword evidence="3" id="KW-1185">Reference proteome</keyword>
<gene>
    <name evidence="2" type="ORF">E2C01_092472</name>
</gene>
<sequence>MRQEKLISDRELTMGAAHTGRNAQVTLAAQMRTEEELLNIMPSPSPSLLSQPSLIPPNLNPIHERKRVNSSLTQQK</sequence>
<feature type="region of interest" description="Disordered" evidence="1">
    <location>
        <begin position="42"/>
        <end position="76"/>
    </location>
</feature>